<dbReference type="FunFam" id="3.40.309.10:FF:000006">
    <property type="entry name" value="Gamma-glutamyl phosphate reductase"/>
    <property type="match status" value="1"/>
</dbReference>
<dbReference type="InterPro" id="IPR016163">
    <property type="entry name" value="Ald_DH_C"/>
</dbReference>
<dbReference type="NCBIfam" id="NF001221">
    <property type="entry name" value="PRK00197.1"/>
    <property type="match status" value="1"/>
</dbReference>
<evidence type="ECO:0000256" key="4">
    <source>
        <dbReference type="ARBA" id="ARBA00022857"/>
    </source>
</evidence>
<keyword evidence="5 7" id="KW-0560">Oxidoreductase</keyword>
<dbReference type="UniPathway" id="UPA00098">
    <property type="reaction ID" value="UER00360"/>
</dbReference>
<evidence type="ECO:0000256" key="6">
    <source>
        <dbReference type="ARBA" id="ARBA00049024"/>
    </source>
</evidence>
<keyword evidence="3 7" id="KW-0641">Proline biosynthesis</keyword>
<dbReference type="InterPro" id="IPR016161">
    <property type="entry name" value="Ald_DH/histidinol_DH"/>
</dbReference>
<reference evidence="11" key="1">
    <citation type="submission" date="2019-01" db="EMBL/GenBank/DDBJ databases">
        <title>Gri0909 isolated from a small marine red alga.</title>
        <authorList>
            <person name="Kim J."/>
            <person name="Jeong S.E."/>
            <person name="Jeon C.O."/>
        </authorList>
    </citation>
    <scope>NUCLEOTIDE SEQUENCE [LARGE SCALE GENOMIC DNA]</scope>
    <source>
        <strain evidence="11">Gri0909</strain>
    </source>
</reference>
<feature type="region of interest" description="Disordered" evidence="8">
    <location>
        <begin position="1"/>
        <end position="21"/>
    </location>
</feature>
<feature type="compositionally biased region" description="Polar residues" evidence="8">
    <location>
        <begin position="7"/>
        <end position="20"/>
    </location>
</feature>
<gene>
    <name evidence="7" type="primary">proA</name>
    <name evidence="10" type="ORF">EOI86_16055</name>
</gene>
<evidence type="ECO:0000256" key="7">
    <source>
        <dbReference type="HAMAP-Rule" id="MF_00412"/>
    </source>
</evidence>
<dbReference type="HAMAP" id="MF_00412">
    <property type="entry name" value="ProA"/>
    <property type="match status" value="1"/>
</dbReference>
<evidence type="ECO:0000256" key="2">
    <source>
        <dbReference type="ARBA" id="ARBA00022605"/>
    </source>
</evidence>
<organism evidence="10 11">
    <name type="scientific">Hwanghaeella grinnelliae</name>
    <dbReference type="NCBI Taxonomy" id="2500179"/>
    <lineage>
        <taxon>Bacteria</taxon>
        <taxon>Pseudomonadati</taxon>
        <taxon>Pseudomonadota</taxon>
        <taxon>Alphaproteobacteria</taxon>
        <taxon>Rhodospirillales</taxon>
        <taxon>Rhodospirillaceae</taxon>
        <taxon>Hwanghaeella</taxon>
    </lineage>
</organism>
<dbReference type="Gene3D" id="3.40.605.10">
    <property type="entry name" value="Aldehyde Dehydrogenase, Chain A, domain 1"/>
    <property type="match status" value="1"/>
</dbReference>
<comment type="subcellular location">
    <subcellularLocation>
        <location evidence="7">Cytoplasm</location>
    </subcellularLocation>
</comment>
<dbReference type="GO" id="GO:0005737">
    <property type="term" value="C:cytoplasm"/>
    <property type="evidence" value="ECO:0007669"/>
    <property type="project" value="UniProtKB-SubCell"/>
</dbReference>
<comment type="caution">
    <text evidence="10">The sequence shown here is derived from an EMBL/GenBank/DDBJ whole genome shotgun (WGS) entry which is preliminary data.</text>
</comment>
<evidence type="ECO:0000256" key="1">
    <source>
        <dbReference type="ARBA" id="ARBA00004985"/>
    </source>
</evidence>
<dbReference type="Proteomes" id="UP000287447">
    <property type="component" value="Unassembled WGS sequence"/>
</dbReference>
<name>A0A437QQH2_9PROT</name>
<feature type="domain" description="Aldehyde dehydrogenase" evidence="9">
    <location>
        <begin position="16"/>
        <end position="296"/>
    </location>
</feature>
<keyword evidence="4 7" id="KW-0521">NADP</keyword>
<dbReference type="GO" id="GO:0055129">
    <property type="term" value="P:L-proline biosynthetic process"/>
    <property type="evidence" value="ECO:0007669"/>
    <property type="project" value="UniProtKB-UniRule"/>
</dbReference>
<comment type="pathway">
    <text evidence="1 7">Amino-acid biosynthesis; L-proline biosynthesis; L-glutamate 5-semialdehyde from L-glutamate: step 2/2.</text>
</comment>
<keyword evidence="7" id="KW-0963">Cytoplasm</keyword>
<dbReference type="InterPro" id="IPR012134">
    <property type="entry name" value="Glu-5-SA_DH"/>
</dbReference>
<protein>
    <recommendedName>
        <fullName evidence="7">Gamma-glutamyl phosphate reductase</fullName>
        <shortName evidence="7">GPR</shortName>
        <ecNumber evidence="7">1.2.1.41</ecNumber>
    </recommendedName>
    <alternativeName>
        <fullName evidence="7">Glutamate-5-semialdehyde dehydrogenase</fullName>
    </alternativeName>
    <alternativeName>
        <fullName evidence="7">Glutamyl-gamma-semialdehyde dehydrogenase</fullName>
        <shortName evidence="7">GSA dehydrogenase</shortName>
    </alternativeName>
</protein>
<dbReference type="AlphaFoldDB" id="A0A437QQH2"/>
<dbReference type="GO" id="GO:0004350">
    <property type="term" value="F:glutamate-5-semialdehyde dehydrogenase activity"/>
    <property type="evidence" value="ECO:0007669"/>
    <property type="project" value="UniProtKB-UniRule"/>
</dbReference>
<dbReference type="EC" id="1.2.1.41" evidence="7"/>
<evidence type="ECO:0000313" key="11">
    <source>
        <dbReference type="Proteomes" id="UP000287447"/>
    </source>
</evidence>
<dbReference type="OrthoDB" id="9809970at2"/>
<dbReference type="PIRSF" id="PIRSF000151">
    <property type="entry name" value="GPR"/>
    <property type="match status" value="1"/>
</dbReference>
<dbReference type="Gene3D" id="3.40.309.10">
    <property type="entry name" value="Aldehyde Dehydrogenase, Chain A, domain 2"/>
    <property type="match status" value="1"/>
</dbReference>
<keyword evidence="11" id="KW-1185">Reference proteome</keyword>
<dbReference type="GO" id="GO:0050661">
    <property type="term" value="F:NADP binding"/>
    <property type="evidence" value="ECO:0007669"/>
    <property type="project" value="InterPro"/>
</dbReference>
<comment type="catalytic activity">
    <reaction evidence="6 7">
        <text>L-glutamate 5-semialdehyde + phosphate + NADP(+) = L-glutamyl 5-phosphate + NADPH + H(+)</text>
        <dbReference type="Rhea" id="RHEA:19541"/>
        <dbReference type="ChEBI" id="CHEBI:15378"/>
        <dbReference type="ChEBI" id="CHEBI:43474"/>
        <dbReference type="ChEBI" id="CHEBI:57783"/>
        <dbReference type="ChEBI" id="CHEBI:58066"/>
        <dbReference type="ChEBI" id="CHEBI:58274"/>
        <dbReference type="ChEBI" id="CHEBI:58349"/>
        <dbReference type="EC" id="1.2.1.41"/>
    </reaction>
</comment>
<dbReference type="RefSeq" id="WP_127766163.1">
    <property type="nucleotide sequence ID" value="NZ_SADE01000002.1"/>
</dbReference>
<evidence type="ECO:0000256" key="8">
    <source>
        <dbReference type="SAM" id="MobiDB-lite"/>
    </source>
</evidence>
<evidence type="ECO:0000259" key="9">
    <source>
        <dbReference type="Pfam" id="PF00171"/>
    </source>
</evidence>
<dbReference type="PANTHER" id="PTHR11063">
    <property type="entry name" value="GLUTAMATE SEMIALDEHYDE DEHYDROGENASE"/>
    <property type="match status" value="1"/>
</dbReference>
<dbReference type="Pfam" id="PF00171">
    <property type="entry name" value="Aldedh"/>
    <property type="match status" value="1"/>
</dbReference>
<accession>A0A437QQH2</accession>
<dbReference type="NCBIfam" id="TIGR00407">
    <property type="entry name" value="proA"/>
    <property type="match status" value="1"/>
</dbReference>
<comment type="function">
    <text evidence="7">Catalyzes the NADPH-dependent reduction of L-glutamate 5-phosphate into L-glutamate 5-semialdehyde and phosphate. The product spontaneously undergoes cyclization to form 1-pyrroline-5-carboxylate.</text>
</comment>
<dbReference type="EMBL" id="SADE01000002">
    <property type="protein sequence ID" value="RVU36687.1"/>
    <property type="molecule type" value="Genomic_DNA"/>
</dbReference>
<evidence type="ECO:0000313" key="10">
    <source>
        <dbReference type="EMBL" id="RVU36687.1"/>
    </source>
</evidence>
<dbReference type="CDD" id="cd07079">
    <property type="entry name" value="ALDH_F18-19_ProA-GPR"/>
    <property type="match status" value="1"/>
</dbReference>
<evidence type="ECO:0000256" key="3">
    <source>
        <dbReference type="ARBA" id="ARBA00022650"/>
    </source>
</evidence>
<proteinExistence type="inferred from homology"/>
<dbReference type="PANTHER" id="PTHR11063:SF8">
    <property type="entry name" value="DELTA-1-PYRROLINE-5-CARBOXYLATE SYNTHASE"/>
    <property type="match status" value="1"/>
</dbReference>
<dbReference type="InterPro" id="IPR015590">
    <property type="entry name" value="Aldehyde_DH_dom"/>
</dbReference>
<sequence length="437" mass="46396">MSVALAENSTGVAEQAQSPEQVEEQVRAIGARARAASKTLALAKTESKRSALHAAAAAIRAREADLIAANEKDLDFGSKKGLSKAMMDRLLLTPDRIEGMAAGLEAIAELPDPVGEVIAEWDRPNGLHIQRVRTPLGVIGVIYESRPNVTADAGGLCLSAGNAVILRGGSESLNSSSLIADCLRIGLREAGLPEDAIQMIPTRDREAVGALLRMNDFVDVIVPRGGRSLIERVMTDARMPVFAHLDGLCHVYIHAGADTEKARAIALNAKMRRTGICGSAETLLIDKTVAADLLPTILGDLSGAGCEIRGDDATRALFPDANEATEADWRTEYLDSIISVRVVDGLDQAIEHINTMGSNHTDCIVTEDDGAADTFLREVDSAIVMHNASTQFADGGEFGMGAEIGISTGRMHARGPVGTEQLTSFRYVVRGNGQVRP</sequence>
<dbReference type="InterPro" id="IPR016162">
    <property type="entry name" value="Ald_DH_N"/>
</dbReference>
<dbReference type="InterPro" id="IPR000965">
    <property type="entry name" value="GPR_dom"/>
</dbReference>
<comment type="similarity">
    <text evidence="7">Belongs to the gamma-glutamyl phosphate reductase family.</text>
</comment>
<evidence type="ECO:0000256" key="5">
    <source>
        <dbReference type="ARBA" id="ARBA00023002"/>
    </source>
</evidence>
<dbReference type="SUPFAM" id="SSF53720">
    <property type="entry name" value="ALDH-like"/>
    <property type="match status" value="1"/>
</dbReference>
<keyword evidence="2 7" id="KW-0028">Amino-acid biosynthesis</keyword>